<protein>
    <recommendedName>
        <fullName evidence="5">Lipoprotein</fullName>
    </recommendedName>
</protein>
<evidence type="ECO:0000313" key="4">
    <source>
        <dbReference type="Proteomes" id="UP000682802"/>
    </source>
</evidence>
<organism evidence="3 4">
    <name type="scientific">Flammeovirga kamogawensis</name>
    <dbReference type="NCBI Taxonomy" id="373891"/>
    <lineage>
        <taxon>Bacteria</taxon>
        <taxon>Pseudomonadati</taxon>
        <taxon>Bacteroidota</taxon>
        <taxon>Cytophagia</taxon>
        <taxon>Cytophagales</taxon>
        <taxon>Flammeovirgaceae</taxon>
        <taxon>Flammeovirga</taxon>
    </lineage>
</organism>
<name>A0ABX8H5L4_9BACT</name>
<keyword evidence="4" id="KW-1185">Reference proteome</keyword>
<gene>
    <name evidence="3" type="ORF">KM029_25395</name>
</gene>
<keyword evidence="1" id="KW-0175">Coiled coil</keyword>
<dbReference type="PROSITE" id="PS51257">
    <property type="entry name" value="PROKAR_LIPOPROTEIN"/>
    <property type="match status" value="1"/>
</dbReference>
<dbReference type="EMBL" id="CP076130">
    <property type="protein sequence ID" value="QWG10722.1"/>
    <property type="molecule type" value="Genomic_DNA"/>
</dbReference>
<proteinExistence type="predicted"/>
<keyword evidence="3" id="KW-0614">Plasmid</keyword>
<sequence length="112" mass="12393">MKNLFTFLLLSVMAFSFVSCGDEDEVAACDTTQIIVDLQEEFDEFTNIDDEASCEDQKAGAQKLVDFYNSNKSCINDGIDAASDTTEEAEEAKEQIDTQLQVLEALLLFPCS</sequence>
<evidence type="ECO:0008006" key="5">
    <source>
        <dbReference type="Google" id="ProtNLM"/>
    </source>
</evidence>
<evidence type="ECO:0000256" key="1">
    <source>
        <dbReference type="SAM" id="Coils"/>
    </source>
</evidence>
<evidence type="ECO:0000313" key="3">
    <source>
        <dbReference type="EMBL" id="QWG10722.1"/>
    </source>
</evidence>
<accession>A0ABX8H5L4</accession>
<reference evidence="3 4" key="1">
    <citation type="submission" date="2021-05" db="EMBL/GenBank/DDBJ databases">
        <title>Comparative genomic studies on the polysaccharide-degrading batcterial strains of the Flammeovirga genus.</title>
        <authorList>
            <person name="Zewei F."/>
            <person name="Zheng Z."/>
            <person name="Yu L."/>
            <person name="Ruyue G."/>
            <person name="Yanhong M."/>
            <person name="Yuanyuan C."/>
            <person name="Jingyan G."/>
            <person name="Wenjun H."/>
        </authorList>
    </citation>
    <scope>NUCLEOTIDE SEQUENCE [LARGE SCALE GENOMIC DNA]</scope>
    <source>
        <strain evidence="3 4">YS10</strain>
        <plasmid evidence="3 4">p1</plasmid>
    </source>
</reference>
<dbReference type="Proteomes" id="UP000682802">
    <property type="component" value="Plasmid p1"/>
</dbReference>
<feature type="coiled-coil region" evidence="1">
    <location>
        <begin position="79"/>
        <end position="106"/>
    </location>
</feature>
<dbReference type="RefSeq" id="WP_144077212.1">
    <property type="nucleotide sequence ID" value="NZ_CP076130.1"/>
</dbReference>
<feature type="signal peptide" evidence="2">
    <location>
        <begin position="1"/>
        <end position="21"/>
    </location>
</feature>
<keyword evidence="2" id="KW-0732">Signal</keyword>
<feature type="chain" id="PRO_5046759395" description="Lipoprotein" evidence="2">
    <location>
        <begin position="22"/>
        <end position="112"/>
    </location>
</feature>
<geneLocation type="plasmid" evidence="3 4">
    <name>p1</name>
</geneLocation>
<evidence type="ECO:0000256" key="2">
    <source>
        <dbReference type="SAM" id="SignalP"/>
    </source>
</evidence>